<dbReference type="EMBL" id="JN828565">
    <property type="protein sequence ID" value="AFC18382.1"/>
    <property type="molecule type" value="Genomic_DNA"/>
</dbReference>
<accession>H9A5L5</accession>
<feature type="compositionally biased region" description="Gly residues" evidence="1">
    <location>
        <begin position="108"/>
        <end position="129"/>
    </location>
</feature>
<name>H9A5L5_THEPA</name>
<sequence>MNVLTTGIILYSFYQCICMDSGDDDDDVFGAAGGSMLPPRQRSPMFSGGLGSSFTSGYTRQELDAKFPGMKKGKGSKDKAPWNNPPQPPKPVKSTLIPGDDVPQGAVGPYGGGYPSQGPYGQSGAGPYGQTGYVGQPGPYPPPGATGPYGQTGYVGQPGASGGYGAGYSGQGGYPPQGYGQPGQGPYPPPGAAGGYGGGPPGPGQPSGPPGQAPGNMQLLTIDAKTKHNGANIIVDEYRAGRPERIHRQFDPVPGCGINQVNYNGQPVWKMIGEKYAVTVVLFPIGFEEKTIVITMIGGEKEIYKKKGRNKPWTKQ</sequence>
<reference evidence="2" key="1">
    <citation type="submission" date="2011-10" db="EMBL/GenBank/DDBJ databases">
        <authorList>
            <person name="Pelle R."/>
        </authorList>
    </citation>
    <scope>NUCLEOTIDE SEQUENCE</scope>
    <source>
        <strain evidence="2">6999 stabilate 3123</strain>
    </source>
</reference>
<evidence type="ECO:0000313" key="2">
    <source>
        <dbReference type="EMBL" id="AFC18382.1"/>
    </source>
</evidence>
<feature type="region of interest" description="Disordered" evidence="1">
    <location>
        <begin position="67"/>
        <end position="154"/>
    </location>
</feature>
<proteinExistence type="predicted"/>
<organism evidence="2">
    <name type="scientific">Theileria parva lawrencei</name>
    <dbReference type="NCBI Taxonomy" id="1148490"/>
    <lineage>
        <taxon>Eukaryota</taxon>
        <taxon>Sar</taxon>
        <taxon>Alveolata</taxon>
        <taxon>Apicomplexa</taxon>
        <taxon>Aconoidasida</taxon>
        <taxon>Piroplasmida</taxon>
        <taxon>Theileriidae</taxon>
        <taxon>Theileria</taxon>
    </lineage>
</organism>
<gene>
    <name evidence="2" type="primary">Tp9</name>
</gene>
<protein>
    <submittedName>
        <fullName evidence="2">CD8+ T-cell target antigen Tp9</fullName>
    </submittedName>
</protein>
<dbReference type="AlphaFoldDB" id="H9A5L5"/>
<feature type="region of interest" description="Disordered" evidence="1">
    <location>
        <begin position="166"/>
        <end position="216"/>
    </location>
</feature>
<feature type="compositionally biased region" description="Pro residues" evidence="1">
    <location>
        <begin position="200"/>
        <end position="212"/>
    </location>
</feature>
<evidence type="ECO:0000256" key="1">
    <source>
        <dbReference type="SAM" id="MobiDB-lite"/>
    </source>
</evidence>
<feature type="compositionally biased region" description="Gly residues" evidence="1">
    <location>
        <begin position="166"/>
        <end position="183"/>
    </location>
</feature>